<dbReference type="SUPFAM" id="SSF53335">
    <property type="entry name" value="S-adenosyl-L-methionine-dependent methyltransferases"/>
    <property type="match status" value="1"/>
</dbReference>
<reference evidence="2 3" key="1">
    <citation type="submission" date="2019-01" db="EMBL/GenBank/DDBJ databases">
        <title>Chengkuizengella sp. nov., isolated from deep-sea sediment of East Pacific Ocean.</title>
        <authorList>
            <person name="Yang J."/>
            <person name="Lai Q."/>
            <person name="Shao Z."/>
        </authorList>
    </citation>
    <scope>NUCLEOTIDE SEQUENCE [LARGE SCALE GENOMIC DNA]</scope>
    <source>
        <strain evidence="2 3">YPA3-1-1</strain>
    </source>
</reference>
<evidence type="ECO:0000313" key="3">
    <source>
        <dbReference type="Proteomes" id="UP000448943"/>
    </source>
</evidence>
<evidence type="ECO:0000259" key="1">
    <source>
        <dbReference type="Pfam" id="PF13847"/>
    </source>
</evidence>
<keyword evidence="2" id="KW-0808">Transferase</keyword>
<evidence type="ECO:0000313" key="2">
    <source>
        <dbReference type="EMBL" id="NBI30163.1"/>
    </source>
</evidence>
<dbReference type="AlphaFoldDB" id="A0A6N9Q651"/>
<dbReference type="PANTHER" id="PTHR43460">
    <property type="entry name" value="METHYLTRANSFERASE"/>
    <property type="match status" value="1"/>
</dbReference>
<keyword evidence="3" id="KW-1185">Reference proteome</keyword>
<dbReference type="EMBL" id="SIJB01000030">
    <property type="protein sequence ID" value="NBI30163.1"/>
    <property type="molecule type" value="Genomic_DNA"/>
</dbReference>
<name>A0A6N9Q651_9BACL</name>
<keyword evidence="2" id="KW-0489">Methyltransferase</keyword>
<dbReference type="Pfam" id="PF13847">
    <property type="entry name" value="Methyltransf_31"/>
    <property type="match status" value="1"/>
</dbReference>
<dbReference type="Proteomes" id="UP000448943">
    <property type="component" value="Unassembled WGS sequence"/>
</dbReference>
<dbReference type="OrthoDB" id="9795864at2"/>
<dbReference type="PANTHER" id="PTHR43460:SF1">
    <property type="entry name" value="METHYLTRANSFERASE TYPE 11 DOMAIN-CONTAINING PROTEIN"/>
    <property type="match status" value="1"/>
</dbReference>
<dbReference type="GO" id="GO:0008168">
    <property type="term" value="F:methyltransferase activity"/>
    <property type="evidence" value="ECO:0007669"/>
    <property type="project" value="UniProtKB-KW"/>
</dbReference>
<dbReference type="CDD" id="cd02440">
    <property type="entry name" value="AdoMet_MTases"/>
    <property type="match status" value="1"/>
</dbReference>
<dbReference type="InterPro" id="IPR052939">
    <property type="entry name" value="23S_rRNA_MeTrnsfrase_RlmA"/>
</dbReference>
<gene>
    <name evidence="2" type="ORF">ERL59_14525</name>
</gene>
<dbReference type="RefSeq" id="WP_160646975.1">
    <property type="nucleotide sequence ID" value="NZ_SIJB01000030.1"/>
</dbReference>
<feature type="domain" description="Methyltransferase" evidence="1">
    <location>
        <begin position="45"/>
        <end position="143"/>
    </location>
</feature>
<dbReference type="InterPro" id="IPR025714">
    <property type="entry name" value="Methyltranfer_dom"/>
</dbReference>
<proteinExistence type="predicted"/>
<comment type="caution">
    <text evidence="2">The sequence shown here is derived from an EMBL/GenBank/DDBJ whole genome shotgun (WGS) entry which is preliminary data.</text>
</comment>
<sequence>MNELKYQDFYDIVGKENGWDFSKLKCTSEGVKWNFYDEVMKKCKSSEILLDIGTGGGESVLKISSSVYFVVGIDISSGMMETAQSNLRKSNVSNVRFCQLDSDDLQFPVGFFDIVSCRHAPFNSIEISKVLKKDGIFLTQQVSEGDKLNLKTAFGRGQSFGEEDGTLKERYVQELKEAGFSNVQTFDENAFVYYERPEDLIFLLKHTPIIPRFGEEKQDLDILRSFIEKNSNSKGIYSNSKRFLIIATK</sequence>
<dbReference type="InterPro" id="IPR029063">
    <property type="entry name" value="SAM-dependent_MTases_sf"/>
</dbReference>
<dbReference type="Gene3D" id="3.40.50.150">
    <property type="entry name" value="Vaccinia Virus protein VP39"/>
    <property type="match status" value="1"/>
</dbReference>
<organism evidence="2 3">
    <name type="scientific">Chengkuizengella marina</name>
    <dbReference type="NCBI Taxonomy" id="2507566"/>
    <lineage>
        <taxon>Bacteria</taxon>
        <taxon>Bacillati</taxon>
        <taxon>Bacillota</taxon>
        <taxon>Bacilli</taxon>
        <taxon>Bacillales</taxon>
        <taxon>Paenibacillaceae</taxon>
        <taxon>Chengkuizengella</taxon>
    </lineage>
</organism>
<dbReference type="GO" id="GO:0032259">
    <property type="term" value="P:methylation"/>
    <property type="evidence" value="ECO:0007669"/>
    <property type="project" value="UniProtKB-KW"/>
</dbReference>
<protein>
    <submittedName>
        <fullName evidence="2">Class I SAM-dependent methyltransferase</fullName>
    </submittedName>
</protein>
<accession>A0A6N9Q651</accession>